<dbReference type="AlphaFoldDB" id="A0A822XPW0"/>
<comment type="caution">
    <text evidence="1">The sequence shown here is derived from an EMBL/GenBank/DDBJ whole genome shotgun (WGS) entry which is preliminary data.</text>
</comment>
<reference evidence="1 2" key="1">
    <citation type="journal article" date="2020" name="Mol. Biol. Evol.">
        <title>Distinct Expression and Methylation Patterns for Genes with Different Fates following a Single Whole-Genome Duplication in Flowering Plants.</title>
        <authorList>
            <person name="Shi T."/>
            <person name="Rahmani R.S."/>
            <person name="Gugger P.F."/>
            <person name="Wang M."/>
            <person name="Li H."/>
            <person name="Zhang Y."/>
            <person name="Li Z."/>
            <person name="Wang Q."/>
            <person name="Van de Peer Y."/>
            <person name="Marchal K."/>
            <person name="Chen J."/>
        </authorList>
    </citation>
    <scope>NUCLEOTIDE SEQUENCE [LARGE SCALE GENOMIC DNA]</scope>
    <source>
        <tissue evidence="1">Leaf</tissue>
    </source>
</reference>
<protein>
    <submittedName>
        <fullName evidence="1">Uncharacterized protein</fullName>
    </submittedName>
</protein>
<proteinExistence type="predicted"/>
<gene>
    <name evidence="1" type="ORF">HUJ06_022228</name>
</gene>
<dbReference type="Proteomes" id="UP000607653">
    <property type="component" value="Unassembled WGS sequence"/>
</dbReference>
<dbReference type="EMBL" id="DUZY01000001">
    <property type="protein sequence ID" value="DAD20765.1"/>
    <property type="molecule type" value="Genomic_DNA"/>
</dbReference>
<organism evidence="1 2">
    <name type="scientific">Nelumbo nucifera</name>
    <name type="common">Sacred lotus</name>
    <dbReference type="NCBI Taxonomy" id="4432"/>
    <lineage>
        <taxon>Eukaryota</taxon>
        <taxon>Viridiplantae</taxon>
        <taxon>Streptophyta</taxon>
        <taxon>Embryophyta</taxon>
        <taxon>Tracheophyta</taxon>
        <taxon>Spermatophyta</taxon>
        <taxon>Magnoliopsida</taxon>
        <taxon>Proteales</taxon>
        <taxon>Nelumbonaceae</taxon>
        <taxon>Nelumbo</taxon>
    </lineage>
</organism>
<accession>A0A822XPW0</accession>
<name>A0A822XPW0_NELNU</name>
<evidence type="ECO:0000313" key="2">
    <source>
        <dbReference type="Proteomes" id="UP000607653"/>
    </source>
</evidence>
<keyword evidence="2" id="KW-1185">Reference proteome</keyword>
<sequence>MVAMPDVAFARVPYSTTWFYLKNLASNSGDDWHCFYGVMGGEIKLCGEKRPTPFARLQLGVRLLGTWRNMRFGSRQRQRLARARMTSSGMHMHNTPFMAIYCADTSDQGIAM</sequence>
<evidence type="ECO:0000313" key="1">
    <source>
        <dbReference type="EMBL" id="DAD20765.1"/>
    </source>
</evidence>